<evidence type="ECO:0000313" key="2">
    <source>
        <dbReference type="Proteomes" id="UP001149813"/>
    </source>
</evidence>
<dbReference type="AlphaFoldDB" id="A0A9W7Y4B3"/>
<accession>A0A9W7Y4B3</accession>
<keyword evidence="2" id="KW-1185">Reference proteome</keyword>
<organism evidence="1 2">
    <name type="scientific">Coemansia erecta</name>
    <dbReference type="NCBI Taxonomy" id="147472"/>
    <lineage>
        <taxon>Eukaryota</taxon>
        <taxon>Fungi</taxon>
        <taxon>Fungi incertae sedis</taxon>
        <taxon>Zoopagomycota</taxon>
        <taxon>Kickxellomycotina</taxon>
        <taxon>Kickxellomycetes</taxon>
        <taxon>Kickxellales</taxon>
        <taxon>Kickxellaceae</taxon>
        <taxon>Coemansia</taxon>
    </lineage>
</organism>
<dbReference type="OrthoDB" id="5560791at2759"/>
<evidence type="ECO:0000313" key="1">
    <source>
        <dbReference type="EMBL" id="KAJ1724297.1"/>
    </source>
</evidence>
<protein>
    <submittedName>
        <fullName evidence="1">Uncharacterized protein</fullName>
    </submittedName>
</protein>
<comment type="caution">
    <text evidence="1">The sequence shown here is derived from an EMBL/GenBank/DDBJ whole genome shotgun (WGS) entry which is preliminary data.</text>
</comment>
<sequence length="126" mass="13289">MVGQGPPSLLAAQLVTMTQICQQMRDVAKGAAMQNAPIAKTDDMFAEQSNTLPRSEMHEQIRLANVAGLETWVQETVSQTSDLFAERRRVAANVKAALSVPPPKQLNLQNSGVATAGALAGNGSSS</sequence>
<name>A0A9W7Y4B3_9FUNG</name>
<dbReference type="EMBL" id="JANBOJ010000036">
    <property type="protein sequence ID" value="KAJ1724297.1"/>
    <property type="molecule type" value="Genomic_DNA"/>
</dbReference>
<dbReference type="Proteomes" id="UP001149813">
    <property type="component" value="Unassembled WGS sequence"/>
</dbReference>
<reference evidence="1" key="1">
    <citation type="submission" date="2022-07" db="EMBL/GenBank/DDBJ databases">
        <title>Phylogenomic reconstructions and comparative analyses of Kickxellomycotina fungi.</title>
        <authorList>
            <person name="Reynolds N.K."/>
            <person name="Stajich J.E."/>
            <person name="Barry K."/>
            <person name="Grigoriev I.V."/>
            <person name="Crous P."/>
            <person name="Smith M.E."/>
        </authorList>
    </citation>
    <scope>NUCLEOTIDE SEQUENCE</scope>
    <source>
        <strain evidence="1">NBRC 32514</strain>
    </source>
</reference>
<proteinExistence type="predicted"/>
<gene>
    <name evidence="1" type="ORF">LPJ53_001449</name>
</gene>